<reference evidence="1 2" key="1">
    <citation type="submission" date="2013-01" db="EMBL/GenBank/DDBJ databases">
        <authorList>
            <person name="Harkins D.M."/>
            <person name="Durkin A.S."/>
            <person name="Brinkac L.M."/>
            <person name="Haft D.H."/>
            <person name="Selengut J.D."/>
            <person name="Sanka R."/>
            <person name="DePew J."/>
            <person name="Purushe J."/>
            <person name="Whelen A.C."/>
            <person name="Vinetz J.M."/>
            <person name="Sutton G.G."/>
            <person name="Nierman W.C."/>
            <person name="Fouts D.E."/>
        </authorList>
    </citation>
    <scope>NUCLEOTIDE SEQUENCE [LARGE SCALE GENOMIC DNA]</scope>
    <source>
        <strain evidence="1 2">2007001578</strain>
    </source>
</reference>
<keyword evidence="2" id="KW-1185">Reference proteome</keyword>
<protein>
    <submittedName>
        <fullName evidence="1">Lipoprotein</fullName>
    </submittedName>
</protein>
<dbReference type="EMBL" id="AHMH02000148">
    <property type="protein sequence ID" value="EMM98551.1"/>
    <property type="molecule type" value="Genomic_DNA"/>
</dbReference>
<accession>A0ABN0IVJ1</accession>
<organism evidence="1 2">
    <name type="scientific">Leptospira noguchii str. 2007001578</name>
    <dbReference type="NCBI Taxonomy" id="1049974"/>
    <lineage>
        <taxon>Bacteria</taxon>
        <taxon>Pseudomonadati</taxon>
        <taxon>Spirochaetota</taxon>
        <taxon>Spirochaetia</taxon>
        <taxon>Leptospirales</taxon>
        <taxon>Leptospiraceae</taxon>
        <taxon>Leptospira</taxon>
    </lineage>
</organism>
<comment type="caution">
    <text evidence="1">The sequence shown here is derived from an EMBL/GenBank/DDBJ whole genome shotgun (WGS) entry which is preliminary data.</text>
</comment>
<proteinExistence type="predicted"/>
<keyword evidence="1" id="KW-0449">Lipoprotein</keyword>
<evidence type="ECO:0000313" key="1">
    <source>
        <dbReference type="EMBL" id="EMM98551.1"/>
    </source>
</evidence>
<name>A0ABN0IVJ1_9LEPT</name>
<dbReference type="Proteomes" id="UP000012099">
    <property type="component" value="Unassembled WGS sequence"/>
</dbReference>
<dbReference type="RefSeq" id="WP_004433635.1">
    <property type="nucleotide sequence ID" value="NZ_AHMH02000148.1"/>
</dbReference>
<gene>
    <name evidence="1" type="ORF">LEP1GSC035_0188</name>
</gene>
<dbReference type="PROSITE" id="PS51257">
    <property type="entry name" value="PROKAR_LIPOPROTEIN"/>
    <property type="match status" value="1"/>
</dbReference>
<evidence type="ECO:0000313" key="2">
    <source>
        <dbReference type="Proteomes" id="UP000012099"/>
    </source>
</evidence>
<sequence length="78" mass="8906">MIKKHFIIGLLIVIYSCSFLKEEKGWKESFHLNKSIFEIGSKLDVSASLFYGELDISKLKSFQLNKESNGVMADFLNS</sequence>